<dbReference type="EMBL" id="CAJOBH010001731">
    <property type="protein sequence ID" value="CAF3870490.1"/>
    <property type="molecule type" value="Genomic_DNA"/>
</dbReference>
<evidence type="ECO:0000256" key="5">
    <source>
        <dbReference type="ARBA" id="ARBA00022989"/>
    </source>
</evidence>
<feature type="transmembrane region" description="Helical" evidence="8">
    <location>
        <begin position="355"/>
        <end position="378"/>
    </location>
</feature>
<dbReference type="Proteomes" id="UP000681967">
    <property type="component" value="Unassembled WGS sequence"/>
</dbReference>
<evidence type="ECO:0000256" key="2">
    <source>
        <dbReference type="ARBA" id="ARBA00022692"/>
    </source>
</evidence>
<sequence>MAPKIRDINHQKPVKNMANGNENKGFRRFGRHYLLLIWKNLILAKRMPIRTALEIALPVFFGFLLLGIRHVVNSETHKNVTSYDPFSVDQLPPFPDSFISLIAYAPQTNFTDAVMARAAISLGLFSQGYGNESALVAEVNAKMPDSPFLGGIVFTNLSLESNITYKIRLAAKLRNAGRANMFNGENSWRTNLLYPIFPIVGPRNSRNNTGGTPGYYQEGFLSLQRAIDMEIITELNSTFNASMINIDLQRYPFPPYKEDNFVLVIQVWFPFLLVMSYIFAAINTVKNIVYEKENGLKIAMTIMGLNSWIHWLSWFTRSLAFLTIADILIAVCYIVKVPLKSGGSSSVIGESDITLVFFFLFSYSITSICFMFLISTLFDKANSSAAGTGGLWFLSYLPYAFIQPRYETLTRAAKLGTCLLHNIGLALGAQLIGMFEGKGTGLQWSMFNEAVSVDDNFTMADVIIMLYIDAFIYLILALYIENIWPGQYGIPKSFLYPFQLSYWRGYTQGPVVNVNNAFDDPNGRNPADSTAFENEPIDKELGVRLVNVSKTYSFLFGSRPPVHAVSNLSMNIYSGQLTALLGHNGAGKSTTISMITGLIPPTSGKIIVNGFDIATSMDSVRNILGLCPQYNILFDQLTVREHLRLFAIVSVGYHLILSKSETADTNHIFQMIQTHVQEAKLESAISAECKILLPHASSAKFPTLFEALEKNKDALEIFSIGLSETSIEEVFMKIVEEDEPDKIRTTTNYPLNSNNLDNNEETNDHAALNGLTDTFQSIFDTAIVKNTGFALSFQQFYALLLKRMLNSKRNYLVAFACVLPIIFVIISLVIEQQIPKPEDSPPLLMSFNRYIKTNVPYTYDRNDTASLDFIRSYEYALKQSTKIAALIDLTTNNTRPCQDGKPTDLILYLSCIGQRSLLELSDQYLIGANVNVDTSRESLKLTGLFNNQPYHISPLTLNYLTNALLKQYSSTSEIDRTITVINHPFPRSLTETVVDFQSQQFFGFRMASSIVFGFGFMMAAFSVFLIKERVSKAKHLQFLSGAGGLNFWLTTFIWDFVYYMMATIFIFIFWTIFYHTDALKDDLKVFLTGDRLGYTILLYIFYGFSHIPMTYLLSFIFQIPASGFAWLTIMNIITSQATLLAVVILSIPQLDLLELAGILEWIFLILFPNFCLGQGINNIYQNSVLNDLCAPIAPFCNLFPNPCCKNNCGSNCVAWTPNYLSWEKPGVGRFVAFMGIQSVVLFTILLLITYQTFSKFWFHIRRYSKSHRKTYSNLENDNIRNTTNHPNGSSIIVMSDNAVIPTTTEDADVKAEAERIQNTSYDELMETDVLVLNKISKLYGWRFHAVDQLSVGVKRRECFGLLGVNGAGKTTTFKMITGDETIDQGSIVIDGIDISGNLRLAQRRMGYCPQFDALIDLLTGEETLYMFARLRGVQEHQIPQIATALIELMNLRKHANKPVYAYSGGNKRKLSAAVALIGDPSIVFLDEPTTGMDPKARRHFWNAIAQFRDHGKPIILTSHSMEECEALCTRLAIMVNGKFKCLGSIQHLKSKFGEGYTIMTKLKEFNQTRVDEFYSVIKNSFANSELKEAYEGFVHIHIDQVNVSLAQLFRIIESCKETHSIENYTVSQTTLEQVFLNFARSQLDPDELRRRMREE</sequence>
<dbReference type="InterPro" id="IPR003439">
    <property type="entry name" value="ABC_transporter-like_ATP-bd"/>
</dbReference>
<evidence type="ECO:0000256" key="1">
    <source>
        <dbReference type="ARBA" id="ARBA00004141"/>
    </source>
</evidence>
<proteinExistence type="predicted"/>
<keyword evidence="4" id="KW-0067">ATP-binding</keyword>
<dbReference type="SUPFAM" id="SSF52540">
    <property type="entry name" value="P-loop containing nucleoside triphosphate hydrolases"/>
    <property type="match status" value="2"/>
</dbReference>
<dbReference type="Pfam" id="PF00005">
    <property type="entry name" value="ABC_tran"/>
    <property type="match status" value="2"/>
</dbReference>
<evidence type="ECO:0000256" key="8">
    <source>
        <dbReference type="SAM" id="Phobius"/>
    </source>
</evidence>
<dbReference type="Pfam" id="PF23321">
    <property type="entry name" value="R1_ABCA1"/>
    <property type="match status" value="1"/>
</dbReference>
<feature type="transmembrane region" description="Helical" evidence="8">
    <location>
        <begin position="1230"/>
        <end position="1250"/>
    </location>
</feature>
<dbReference type="Pfam" id="PF12698">
    <property type="entry name" value="ABC2_membrane_3"/>
    <property type="match status" value="2"/>
</dbReference>
<dbReference type="InterPro" id="IPR026082">
    <property type="entry name" value="ABCA"/>
</dbReference>
<dbReference type="PROSITE" id="PS50893">
    <property type="entry name" value="ABC_TRANSPORTER_2"/>
    <property type="match status" value="2"/>
</dbReference>
<keyword evidence="3" id="KW-0547">Nucleotide-binding</keyword>
<feature type="compositionally biased region" description="Basic and acidic residues" evidence="7">
    <location>
        <begin position="1"/>
        <end position="10"/>
    </location>
</feature>
<evidence type="ECO:0000256" key="3">
    <source>
        <dbReference type="ARBA" id="ARBA00022741"/>
    </source>
</evidence>
<feature type="transmembrane region" description="Helical" evidence="8">
    <location>
        <begin position="384"/>
        <end position="402"/>
    </location>
</feature>
<evidence type="ECO:0000256" key="4">
    <source>
        <dbReference type="ARBA" id="ARBA00022840"/>
    </source>
</evidence>
<feature type="transmembrane region" description="Helical" evidence="8">
    <location>
        <begin position="414"/>
        <end position="437"/>
    </location>
</feature>
<dbReference type="GO" id="GO:0016887">
    <property type="term" value="F:ATP hydrolysis activity"/>
    <property type="evidence" value="ECO:0007669"/>
    <property type="project" value="InterPro"/>
</dbReference>
<protein>
    <recommendedName>
        <fullName evidence="9">ABC transporter domain-containing protein</fullName>
    </recommendedName>
</protein>
<evidence type="ECO:0000259" key="9">
    <source>
        <dbReference type="PROSITE" id="PS50893"/>
    </source>
</evidence>
<keyword evidence="2 8" id="KW-0812">Transmembrane</keyword>
<feature type="transmembrane region" description="Helical" evidence="8">
    <location>
        <begin position="457"/>
        <end position="480"/>
    </location>
</feature>
<evidence type="ECO:0000313" key="11">
    <source>
        <dbReference type="Proteomes" id="UP000681967"/>
    </source>
</evidence>
<feature type="domain" description="ABC transporter" evidence="9">
    <location>
        <begin position="543"/>
        <end position="779"/>
    </location>
</feature>
<dbReference type="CDD" id="cd03263">
    <property type="entry name" value="ABC_subfamily_A"/>
    <property type="match status" value="1"/>
</dbReference>
<organism evidence="10 11">
    <name type="scientific">Rotaria magnacalcarata</name>
    <dbReference type="NCBI Taxonomy" id="392030"/>
    <lineage>
        <taxon>Eukaryota</taxon>
        <taxon>Metazoa</taxon>
        <taxon>Spiralia</taxon>
        <taxon>Gnathifera</taxon>
        <taxon>Rotifera</taxon>
        <taxon>Eurotatoria</taxon>
        <taxon>Bdelloidea</taxon>
        <taxon>Philodinida</taxon>
        <taxon>Philodinidae</taxon>
        <taxon>Rotaria</taxon>
    </lineage>
</organism>
<dbReference type="InterPro" id="IPR013525">
    <property type="entry name" value="ABC2_TM"/>
</dbReference>
<feature type="non-terminal residue" evidence="10">
    <location>
        <position position="1"/>
    </location>
</feature>
<keyword evidence="6 8" id="KW-0472">Membrane</keyword>
<evidence type="ECO:0000256" key="7">
    <source>
        <dbReference type="SAM" id="MobiDB-lite"/>
    </source>
</evidence>
<dbReference type="InterPro" id="IPR003593">
    <property type="entry name" value="AAA+_ATPase"/>
</dbReference>
<dbReference type="InterPro" id="IPR056264">
    <property type="entry name" value="R2_ABCA1-4-like"/>
</dbReference>
<dbReference type="SMART" id="SM00382">
    <property type="entry name" value="AAA"/>
    <property type="match status" value="2"/>
</dbReference>
<keyword evidence="5 8" id="KW-1133">Transmembrane helix</keyword>
<accession>A0A8S2KUY4</accession>
<gene>
    <name evidence="10" type="ORF">BYL167_LOCUS6888</name>
</gene>
<feature type="transmembrane region" description="Helical" evidence="8">
    <location>
        <begin position="318"/>
        <end position="335"/>
    </location>
</feature>
<comment type="caution">
    <text evidence="10">The sequence shown here is derived from an EMBL/GenBank/DDBJ whole genome shotgun (WGS) entry which is preliminary data.</text>
</comment>
<evidence type="ECO:0000256" key="6">
    <source>
        <dbReference type="ARBA" id="ARBA00023136"/>
    </source>
</evidence>
<dbReference type="InterPro" id="IPR027417">
    <property type="entry name" value="P-loop_NTPase"/>
</dbReference>
<dbReference type="GO" id="GO:0140359">
    <property type="term" value="F:ABC-type transporter activity"/>
    <property type="evidence" value="ECO:0007669"/>
    <property type="project" value="InterPro"/>
</dbReference>
<dbReference type="PANTHER" id="PTHR19229">
    <property type="entry name" value="ATP-BINDING CASSETTE TRANSPORTER SUBFAMILY A ABCA"/>
    <property type="match status" value="1"/>
</dbReference>
<comment type="subcellular location">
    <subcellularLocation>
        <location evidence="1">Membrane</location>
        <topology evidence="1">Multi-pass membrane protein</topology>
    </subcellularLocation>
</comment>
<feature type="transmembrane region" description="Helical" evidence="8">
    <location>
        <begin position="261"/>
        <end position="282"/>
    </location>
</feature>
<feature type="transmembrane region" description="Helical" evidence="8">
    <location>
        <begin position="1006"/>
        <end position="1026"/>
    </location>
</feature>
<dbReference type="GO" id="GO:0005524">
    <property type="term" value="F:ATP binding"/>
    <property type="evidence" value="ECO:0007669"/>
    <property type="project" value="UniProtKB-KW"/>
</dbReference>
<feature type="transmembrane region" description="Helical" evidence="8">
    <location>
        <begin position="52"/>
        <end position="72"/>
    </location>
</feature>
<dbReference type="GO" id="GO:0016020">
    <property type="term" value="C:membrane"/>
    <property type="evidence" value="ECO:0007669"/>
    <property type="project" value="UniProtKB-SubCell"/>
</dbReference>
<feature type="domain" description="ABC transporter" evidence="9">
    <location>
        <begin position="1330"/>
        <end position="1561"/>
    </location>
</feature>
<feature type="transmembrane region" description="Helical" evidence="8">
    <location>
        <begin position="811"/>
        <end position="830"/>
    </location>
</feature>
<dbReference type="PANTHER" id="PTHR19229:SF250">
    <property type="entry name" value="ABC TRANSPORTER DOMAIN-CONTAINING PROTEIN-RELATED"/>
    <property type="match status" value="1"/>
</dbReference>
<dbReference type="Gene3D" id="3.40.50.300">
    <property type="entry name" value="P-loop containing nucleotide triphosphate hydrolases"/>
    <property type="match status" value="2"/>
</dbReference>
<feature type="transmembrane region" description="Helical" evidence="8">
    <location>
        <begin position="1047"/>
        <end position="1072"/>
    </location>
</feature>
<feature type="transmembrane region" description="Helical" evidence="8">
    <location>
        <begin position="1092"/>
        <end position="1117"/>
    </location>
</feature>
<evidence type="ECO:0000313" key="10">
    <source>
        <dbReference type="EMBL" id="CAF3870490.1"/>
    </source>
</evidence>
<dbReference type="FunFam" id="3.40.50.300:FF:000327">
    <property type="entry name" value="ATP-binding cassette sub-family A member 3"/>
    <property type="match status" value="1"/>
</dbReference>
<reference evidence="10" key="1">
    <citation type="submission" date="2021-02" db="EMBL/GenBank/DDBJ databases">
        <authorList>
            <person name="Nowell W R."/>
        </authorList>
    </citation>
    <scope>NUCLEOTIDE SEQUENCE</scope>
</reference>
<name>A0A8S2KUY4_9BILA</name>
<dbReference type="GO" id="GO:0005319">
    <property type="term" value="F:lipid transporter activity"/>
    <property type="evidence" value="ECO:0007669"/>
    <property type="project" value="TreeGrafter"/>
</dbReference>
<feature type="region of interest" description="Disordered" evidence="7">
    <location>
        <begin position="1"/>
        <end position="21"/>
    </location>
</feature>
<feature type="transmembrane region" description="Helical" evidence="8">
    <location>
        <begin position="1153"/>
        <end position="1172"/>
    </location>
</feature>
<feature type="transmembrane region" description="Helical" evidence="8">
    <location>
        <begin position="1124"/>
        <end position="1147"/>
    </location>
</feature>